<feature type="transmembrane region" description="Helical" evidence="1">
    <location>
        <begin position="6"/>
        <end position="28"/>
    </location>
</feature>
<gene>
    <name evidence="2" type="ORF">BST85_01375</name>
</gene>
<evidence type="ECO:0000256" key="1">
    <source>
        <dbReference type="SAM" id="Phobius"/>
    </source>
</evidence>
<dbReference type="GO" id="GO:0008237">
    <property type="term" value="F:metallopeptidase activity"/>
    <property type="evidence" value="ECO:0007669"/>
    <property type="project" value="InterPro"/>
</dbReference>
<reference evidence="2 3" key="1">
    <citation type="submission" date="2016-11" db="EMBL/GenBank/DDBJ databases">
        <title>Trade-off between light-utilization and light-protection in marine flavobacteria.</title>
        <authorList>
            <person name="Kumagai Y."/>
        </authorList>
    </citation>
    <scope>NUCLEOTIDE SEQUENCE [LARGE SCALE GENOMIC DNA]</scope>
    <source>
        <strain evidence="2 3">NBRC 107741</strain>
    </source>
</reference>
<comment type="caution">
    <text evidence="2">The sequence shown here is derived from an EMBL/GenBank/DDBJ whole genome shotgun (WGS) entry which is preliminary data.</text>
</comment>
<accession>A0A2S7KTD9</accession>
<dbReference type="GO" id="GO:0004177">
    <property type="term" value="F:aminopeptidase activity"/>
    <property type="evidence" value="ECO:0007669"/>
    <property type="project" value="TreeGrafter"/>
</dbReference>
<evidence type="ECO:0000313" key="2">
    <source>
        <dbReference type="EMBL" id="PQB05905.1"/>
    </source>
</evidence>
<dbReference type="InterPro" id="IPR042252">
    <property type="entry name" value="MtfA_N"/>
</dbReference>
<dbReference type="Pfam" id="PF06167">
    <property type="entry name" value="Peptidase_M90"/>
    <property type="match status" value="1"/>
</dbReference>
<dbReference type="EMBL" id="MQUB01000001">
    <property type="protein sequence ID" value="PQB05905.1"/>
    <property type="molecule type" value="Genomic_DNA"/>
</dbReference>
<dbReference type="AlphaFoldDB" id="A0A2S7KTD9"/>
<dbReference type="InterPro" id="IPR024079">
    <property type="entry name" value="MetalloPept_cat_dom_sf"/>
</dbReference>
<dbReference type="InterPro" id="IPR010384">
    <property type="entry name" value="MtfA_fam"/>
</dbReference>
<keyword evidence="3" id="KW-1185">Reference proteome</keyword>
<dbReference type="PANTHER" id="PTHR30164:SF2">
    <property type="entry name" value="PROTEIN MTFA"/>
    <property type="match status" value="1"/>
</dbReference>
<dbReference type="Gene3D" id="3.40.390.10">
    <property type="entry name" value="Collagenase (Catalytic Domain)"/>
    <property type="match status" value="1"/>
</dbReference>
<name>A0A2S7KTD9_9FLAO</name>
<proteinExistence type="predicted"/>
<evidence type="ECO:0008006" key="4">
    <source>
        <dbReference type="Google" id="ProtNLM"/>
    </source>
</evidence>
<keyword evidence="1" id="KW-0812">Transmembrane</keyword>
<protein>
    <recommendedName>
        <fullName evidence="4">Zinc-dependent peptidase</fullName>
    </recommendedName>
</protein>
<dbReference type="Proteomes" id="UP000239800">
    <property type="component" value="Unassembled WGS sequence"/>
</dbReference>
<dbReference type="PANTHER" id="PTHR30164">
    <property type="entry name" value="MTFA PEPTIDASE"/>
    <property type="match status" value="1"/>
</dbReference>
<dbReference type="Gene3D" id="1.10.472.150">
    <property type="entry name" value="Glucose-regulated metallo-peptidase M90, N-terminal domain"/>
    <property type="match status" value="1"/>
</dbReference>
<organism evidence="2 3">
    <name type="scientific">Aureitalea marina</name>
    <dbReference type="NCBI Taxonomy" id="930804"/>
    <lineage>
        <taxon>Bacteria</taxon>
        <taxon>Pseudomonadati</taxon>
        <taxon>Bacteroidota</taxon>
        <taxon>Flavobacteriia</taxon>
        <taxon>Flavobacteriales</taxon>
        <taxon>Flavobacteriaceae</taxon>
        <taxon>Aureitalea</taxon>
    </lineage>
</organism>
<keyword evidence="1" id="KW-0472">Membrane</keyword>
<dbReference type="CDD" id="cd20170">
    <property type="entry name" value="Peptidase_M90-like"/>
    <property type="match status" value="1"/>
</dbReference>
<evidence type="ECO:0000313" key="3">
    <source>
        <dbReference type="Proteomes" id="UP000239800"/>
    </source>
</evidence>
<dbReference type="SUPFAM" id="SSF55486">
    <property type="entry name" value="Metalloproteases ('zincins'), catalytic domain"/>
    <property type="match status" value="1"/>
</dbReference>
<keyword evidence="1" id="KW-1133">Transmembrane helix</keyword>
<dbReference type="GO" id="GO:0005829">
    <property type="term" value="C:cytosol"/>
    <property type="evidence" value="ECO:0007669"/>
    <property type="project" value="TreeGrafter"/>
</dbReference>
<sequence>MAPYAYVIVLLGFGFVLFRLFESWYAAYYQRPLYRHWRVFRTLNPDQLAIIKKEVLFFGQLSKQEQRQFEHRVATFLQEKEFVGRDGLDVTPRMKVLISSLAILLSFGRKNYLYNLISFILIYPGEFYSNINETYHLGEFNPREKALVLSWTDFEKGISDTSDNRNLGIHEFMHAMQLEARSSKDLDASRFARQFQNILKYLTQTDVRDRLNSMAYFRDYAFTNQYEFMAVLAEYFIESPKEFEREFPELYDYTRKLLNFHYAHYRDDRS</sequence>